<feature type="domain" description="HTH cro/C1-type" evidence="2">
    <location>
        <begin position="11"/>
        <end position="66"/>
    </location>
</feature>
<dbReference type="CDD" id="cd00093">
    <property type="entry name" value="HTH_XRE"/>
    <property type="match status" value="1"/>
</dbReference>
<name>A0ABT8VUR8_9FLAO</name>
<evidence type="ECO:0000313" key="4">
    <source>
        <dbReference type="Proteomes" id="UP001168642"/>
    </source>
</evidence>
<dbReference type="Pfam" id="PF01381">
    <property type="entry name" value="HTH_3"/>
    <property type="match status" value="1"/>
</dbReference>
<sequence length="134" mass="15380">MLNQEDFINRLHKLLEHYHLSAATFADEINVQRSSISHLLSGRNKPSLEFILKIVDTYKEVSLDWLLYGKEQFPGKESKSTKVEEGLFAIPEENTTPKPAVNSEQKKTTTPSDIERIVVFYKNGTFKEYSEISS</sequence>
<dbReference type="InterPro" id="IPR010982">
    <property type="entry name" value="Lambda_DNA-bd_dom_sf"/>
</dbReference>
<feature type="region of interest" description="Disordered" evidence="1">
    <location>
        <begin position="91"/>
        <end position="110"/>
    </location>
</feature>
<dbReference type="SUPFAM" id="SSF47413">
    <property type="entry name" value="lambda repressor-like DNA-binding domains"/>
    <property type="match status" value="1"/>
</dbReference>
<dbReference type="Gene3D" id="1.10.260.40">
    <property type="entry name" value="lambda repressor-like DNA-binding domains"/>
    <property type="match status" value="1"/>
</dbReference>
<keyword evidence="4" id="KW-1185">Reference proteome</keyword>
<comment type="caution">
    <text evidence="3">The sequence shown here is derived from an EMBL/GenBank/DDBJ whole genome shotgun (WGS) entry which is preliminary data.</text>
</comment>
<dbReference type="RefSeq" id="WP_302884973.1">
    <property type="nucleotide sequence ID" value="NZ_JAUMIT010000007.1"/>
</dbReference>
<evidence type="ECO:0000256" key="1">
    <source>
        <dbReference type="SAM" id="MobiDB-lite"/>
    </source>
</evidence>
<reference evidence="3" key="1">
    <citation type="submission" date="2023-07" db="EMBL/GenBank/DDBJ databases">
        <title>Wenyingzhuangia sp. chi5 genome sequencing and assembly.</title>
        <authorList>
            <person name="Park S."/>
        </authorList>
    </citation>
    <scope>NUCLEOTIDE SEQUENCE</scope>
    <source>
        <strain evidence="3">Chi5</strain>
    </source>
</reference>
<dbReference type="EMBL" id="JAUMIT010000007">
    <property type="protein sequence ID" value="MDO3695687.1"/>
    <property type="molecule type" value="Genomic_DNA"/>
</dbReference>
<dbReference type="Proteomes" id="UP001168642">
    <property type="component" value="Unassembled WGS sequence"/>
</dbReference>
<dbReference type="InterPro" id="IPR001387">
    <property type="entry name" value="Cro/C1-type_HTH"/>
</dbReference>
<gene>
    <name evidence="3" type="ORF">QVZ41_12630</name>
</gene>
<protein>
    <submittedName>
        <fullName evidence="3">Helix-turn-helix transcriptional regulator</fullName>
    </submittedName>
</protein>
<dbReference type="SMART" id="SM00530">
    <property type="entry name" value="HTH_XRE"/>
    <property type="match status" value="1"/>
</dbReference>
<evidence type="ECO:0000259" key="2">
    <source>
        <dbReference type="PROSITE" id="PS50943"/>
    </source>
</evidence>
<organism evidence="3 4">
    <name type="scientific">Wenyingzhuangia gilva</name>
    <dbReference type="NCBI Taxonomy" id="3057677"/>
    <lineage>
        <taxon>Bacteria</taxon>
        <taxon>Pseudomonadati</taxon>
        <taxon>Bacteroidota</taxon>
        <taxon>Flavobacteriia</taxon>
        <taxon>Flavobacteriales</taxon>
        <taxon>Flavobacteriaceae</taxon>
        <taxon>Wenyingzhuangia</taxon>
    </lineage>
</organism>
<accession>A0ABT8VUR8</accession>
<proteinExistence type="predicted"/>
<evidence type="ECO:0000313" key="3">
    <source>
        <dbReference type="EMBL" id="MDO3695687.1"/>
    </source>
</evidence>
<dbReference type="PROSITE" id="PS50943">
    <property type="entry name" value="HTH_CROC1"/>
    <property type="match status" value="1"/>
</dbReference>